<evidence type="ECO:0000259" key="4">
    <source>
        <dbReference type="Pfam" id="PF00881"/>
    </source>
</evidence>
<accession>A0A2N9PBC2</accession>
<evidence type="ECO:0000256" key="3">
    <source>
        <dbReference type="ARBA" id="ARBA00023002"/>
    </source>
</evidence>
<keyword evidence="3 5" id="KW-0560">Oxidoreductase</keyword>
<name>A0A2N9PBC2_9FLAO</name>
<evidence type="ECO:0000256" key="2">
    <source>
        <dbReference type="ARBA" id="ARBA00022857"/>
    </source>
</evidence>
<dbReference type="PANTHER" id="PTHR43673">
    <property type="entry name" value="NAD(P)H NITROREDUCTASE YDGI-RELATED"/>
    <property type="match status" value="1"/>
</dbReference>
<evidence type="ECO:0000313" key="6">
    <source>
        <dbReference type="Proteomes" id="UP000238180"/>
    </source>
</evidence>
<dbReference type="Pfam" id="PF00881">
    <property type="entry name" value="Nitroreductase"/>
    <property type="match status" value="1"/>
</dbReference>
<evidence type="ECO:0000313" key="5">
    <source>
        <dbReference type="EMBL" id="SPE77636.1"/>
    </source>
</evidence>
<dbReference type="Gene3D" id="3.40.109.10">
    <property type="entry name" value="NADH Oxidase"/>
    <property type="match status" value="1"/>
</dbReference>
<dbReference type="Proteomes" id="UP000238180">
    <property type="component" value="Unassembled WGS sequence"/>
</dbReference>
<reference evidence="5 6" key="1">
    <citation type="submission" date="2018-02" db="EMBL/GenBank/DDBJ databases">
        <authorList>
            <person name="Cohen D.B."/>
            <person name="Kent A.D."/>
        </authorList>
    </citation>
    <scope>NUCLEOTIDE SEQUENCE [LARGE SCALE GENOMIC DNA]</scope>
    <source>
        <strain evidence="5">CIP109753</strain>
    </source>
</reference>
<dbReference type="EMBL" id="OLKH01000092">
    <property type="protein sequence ID" value="SPE77636.1"/>
    <property type="molecule type" value="Genomic_DNA"/>
</dbReference>
<protein>
    <submittedName>
        <fullName evidence="5">Oxygen-insensitive NAD(P)H nitroreductase</fullName>
        <ecNumber evidence="5">1.-.-.-</ecNumber>
    </submittedName>
</protein>
<organism evidence="5 6">
    <name type="scientific">Flavobacterium columnare</name>
    <dbReference type="NCBI Taxonomy" id="996"/>
    <lineage>
        <taxon>Bacteria</taxon>
        <taxon>Pseudomonadati</taxon>
        <taxon>Bacteroidota</taxon>
        <taxon>Flavobacteriia</taxon>
        <taxon>Flavobacteriales</taxon>
        <taxon>Flavobacteriaceae</taxon>
        <taxon>Flavobacterium</taxon>
    </lineage>
</organism>
<feature type="domain" description="Nitroreductase" evidence="4">
    <location>
        <begin position="23"/>
        <end position="192"/>
    </location>
</feature>
<evidence type="ECO:0000256" key="1">
    <source>
        <dbReference type="ARBA" id="ARBA00007118"/>
    </source>
</evidence>
<dbReference type="InterPro" id="IPR000415">
    <property type="entry name" value="Nitroreductase-like"/>
</dbReference>
<dbReference type="CDD" id="cd02149">
    <property type="entry name" value="NfsB-like"/>
    <property type="match status" value="1"/>
</dbReference>
<dbReference type="AlphaFoldDB" id="A0A2N9PBC2"/>
<keyword evidence="2" id="KW-0521">NADP</keyword>
<dbReference type="PANTHER" id="PTHR43673:SF10">
    <property type="entry name" value="NADH DEHYDROGENASE_NAD(P)H NITROREDUCTASE XCC3605-RELATED"/>
    <property type="match status" value="1"/>
</dbReference>
<proteinExistence type="inferred from homology"/>
<dbReference type="SUPFAM" id="SSF55469">
    <property type="entry name" value="FMN-dependent nitroreductase-like"/>
    <property type="match status" value="1"/>
</dbReference>
<dbReference type="InterPro" id="IPR033878">
    <property type="entry name" value="NfsB-like"/>
</dbReference>
<comment type="similarity">
    <text evidence="1">Belongs to the nitroreductase family.</text>
</comment>
<dbReference type="GO" id="GO:0016491">
    <property type="term" value="F:oxidoreductase activity"/>
    <property type="evidence" value="ECO:0007669"/>
    <property type="project" value="UniProtKB-KW"/>
</dbReference>
<gene>
    <name evidence="5" type="primary">nfnB_1</name>
    <name evidence="5" type="ORF">FLACOL_01632</name>
</gene>
<dbReference type="EC" id="1.-.-.-" evidence="5"/>
<dbReference type="InterPro" id="IPR029479">
    <property type="entry name" value="Nitroreductase"/>
</dbReference>
<sequence>MFATIKSIVLFKKNNMSFLQLAKERYTTKKYNPNGKISLETIEELKAILNLSPSSINSQPWHFTFVSNTETKKLLAEASYFNASRVLDSSHTVVFSVIDSVQKFEQKFEGEIENNLPEGAVGYYKQYLKPLPEEEIKAWMTNQVYLSLGYFLSACASLEIDSTPMEGIEKETYKKILGLEDYQPLFAVAIGKRDQEDVNQPHIKSKFRLNLNEVVTEIK</sequence>